<evidence type="ECO:0000259" key="1">
    <source>
        <dbReference type="Pfam" id="PF03129"/>
    </source>
</evidence>
<dbReference type="OMA" id="WGQEVLE"/>
<dbReference type="AlphaFoldDB" id="A0A8C5BA48"/>
<proteinExistence type="predicted"/>
<dbReference type="GO" id="GO:0006264">
    <property type="term" value="P:mitochondrial DNA replication"/>
    <property type="evidence" value="ECO:0007669"/>
    <property type="project" value="TreeGrafter"/>
</dbReference>
<dbReference type="GO" id="GO:0005739">
    <property type="term" value="C:mitochondrion"/>
    <property type="evidence" value="ECO:0007669"/>
    <property type="project" value="TreeGrafter"/>
</dbReference>
<dbReference type="PANTHER" id="PTHR10745:SF8">
    <property type="entry name" value="DNA POLYMERASE SUBUNIT GAMMA-2, MITOCHONDRIAL"/>
    <property type="match status" value="1"/>
</dbReference>
<dbReference type="SUPFAM" id="SSF55681">
    <property type="entry name" value="Class II aaRS and biotin synthetases"/>
    <property type="match status" value="1"/>
</dbReference>
<evidence type="ECO:0000313" key="2">
    <source>
        <dbReference type="Ensembl" id="ENSGMOP00000043109.1"/>
    </source>
</evidence>
<dbReference type="OrthoDB" id="57698at2759"/>
<dbReference type="InterPro" id="IPR027031">
    <property type="entry name" value="Gly-tRNA_synthase/POLG2"/>
</dbReference>
<reference evidence="2" key="1">
    <citation type="submission" date="2025-08" db="UniProtKB">
        <authorList>
            <consortium name="Ensembl"/>
        </authorList>
    </citation>
    <scope>IDENTIFICATION</scope>
</reference>
<feature type="domain" description="Anticodon-binding" evidence="1">
    <location>
        <begin position="366"/>
        <end position="447"/>
    </location>
</feature>
<name>A0A8C5BA48_GADMO</name>
<dbReference type="InterPro" id="IPR045864">
    <property type="entry name" value="aa-tRNA-synth_II/BPL/LPL"/>
</dbReference>
<dbReference type="InterPro" id="IPR004154">
    <property type="entry name" value="Anticodon-bd"/>
</dbReference>
<dbReference type="Pfam" id="PF03129">
    <property type="entry name" value="HGTP_anticodon"/>
    <property type="match status" value="1"/>
</dbReference>
<dbReference type="Ensembl" id="ENSGMOT00000067962.1">
    <property type="protein sequence ID" value="ENSGMOP00000043109.1"/>
    <property type="gene ID" value="ENSGMOG00000017535.2"/>
</dbReference>
<dbReference type="KEGG" id="gmh:115540767"/>
<accession>A0A8C5BA48</accession>
<keyword evidence="3" id="KW-1185">Reference proteome</keyword>
<dbReference type="SUPFAM" id="SSF52954">
    <property type="entry name" value="Class II aaRS ABD-related"/>
    <property type="match status" value="1"/>
</dbReference>
<dbReference type="PANTHER" id="PTHR10745">
    <property type="entry name" value="GLYCYL-TRNA SYNTHETASE/DNA POLYMERASE SUBUNIT GAMMA-2"/>
    <property type="match status" value="1"/>
</dbReference>
<reference evidence="2" key="2">
    <citation type="submission" date="2025-09" db="UniProtKB">
        <authorList>
            <consortium name="Ensembl"/>
        </authorList>
    </citation>
    <scope>IDENTIFICATION</scope>
</reference>
<evidence type="ECO:0000313" key="3">
    <source>
        <dbReference type="Proteomes" id="UP000694546"/>
    </source>
</evidence>
<dbReference type="RefSeq" id="XP_030208195.1">
    <property type="nucleotide sequence ID" value="XM_030352335.1"/>
</dbReference>
<dbReference type="Gene3D" id="3.30.930.10">
    <property type="entry name" value="Bira Bifunctional Protein, Domain 2"/>
    <property type="match status" value="1"/>
</dbReference>
<dbReference type="GeneID" id="115540767"/>
<dbReference type="GeneTree" id="ENSGT00940000153759"/>
<dbReference type="InterPro" id="IPR036621">
    <property type="entry name" value="Anticodon-bd_dom_sf"/>
</dbReference>
<dbReference type="CTD" id="11232"/>
<protein>
    <submittedName>
        <fullName evidence="2">Polymerase (DNA directed), gamma 2, accessory subunit</fullName>
    </submittedName>
</protein>
<dbReference type="Proteomes" id="UP000694546">
    <property type="component" value="Chromosome 3"/>
</dbReference>
<dbReference type="Gene3D" id="3.40.50.800">
    <property type="entry name" value="Anticodon-binding domain"/>
    <property type="match status" value="1"/>
</dbReference>
<sequence>MISLCMKRFRICCETRSIRVPCRDFVGQYIANRYKTTVCPNDETDPTRMLLELCVDGFYVAPGQVHTDLFKRGMCCNYGPLGVELKKNLLEQWWSSIKRSRTQVFGISTLTTGDEKSGEGNPSLDVERLNQLLDADEFNKAQRTQRILMLLRQSTSLRTNLLQGALEQYISWLELVKRRLPFGLAETGLSFQPDGSGSRAEATYASLVWFCSPRSSSQWLDHWARLRLQWWRKFALAPSEFSSRDVQVDELQEGASRGVKIVYSFPWGQETLENLWSLGDSDLLQTHGGVRAKIQCFDGQKLVVPHVISVVSNMDRSMMAYMHNSLQLMKKHDGKQKLYRRKVLKLHPVLAPVKVALDMGRGATLEQRQVCDGLLQEFLDAGISAWPGSIDITSSAEKLNTKYDEMGVLFTMVIDENTLESGVLQVRSRDTTIRESKHISEVKGFLLRYMRAAHNM</sequence>
<organism evidence="2 3">
    <name type="scientific">Gadus morhua</name>
    <name type="common">Atlantic cod</name>
    <dbReference type="NCBI Taxonomy" id="8049"/>
    <lineage>
        <taxon>Eukaryota</taxon>
        <taxon>Metazoa</taxon>
        <taxon>Chordata</taxon>
        <taxon>Craniata</taxon>
        <taxon>Vertebrata</taxon>
        <taxon>Euteleostomi</taxon>
        <taxon>Actinopterygii</taxon>
        <taxon>Neopterygii</taxon>
        <taxon>Teleostei</taxon>
        <taxon>Neoteleostei</taxon>
        <taxon>Acanthomorphata</taxon>
        <taxon>Zeiogadaria</taxon>
        <taxon>Gadariae</taxon>
        <taxon>Gadiformes</taxon>
        <taxon>Gadoidei</taxon>
        <taxon>Gadidae</taxon>
        <taxon>Gadus</taxon>
    </lineage>
</organism>
<gene>
    <name evidence="2" type="primary">polg2</name>
</gene>